<reference evidence="1 2" key="1">
    <citation type="submission" date="2006-04" db="EMBL/GenBank/DDBJ databases">
        <authorList>
            <person name="Giovannoni S.J."/>
            <person name="Cho J.-C."/>
            <person name="Ferriera S."/>
            <person name="Johnson J."/>
            <person name="Kravitz S."/>
            <person name="Halpern A."/>
            <person name="Remington K."/>
            <person name="Beeson K."/>
            <person name="Tran B."/>
            <person name="Rogers Y.-H."/>
            <person name="Friedman R."/>
            <person name="Venter J.C."/>
        </authorList>
    </citation>
    <scope>NUCLEOTIDE SEQUENCE [LARGE SCALE GENOMIC DNA]</scope>
    <source>
        <strain evidence="1 2">HTCC1002</strain>
    </source>
</reference>
<evidence type="ECO:0000313" key="2">
    <source>
        <dbReference type="Proteomes" id="UP000005306"/>
    </source>
</evidence>
<dbReference type="HOGENOM" id="CLU_617764_0_0_5"/>
<dbReference type="Pfam" id="PF03283">
    <property type="entry name" value="PAE"/>
    <property type="match status" value="1"/>
</dbReference>
<dbReference type="ESTHER" id="pelub-q1v240">
    <property type="family name" value="Pectinacetylesterase-Notum"/>
</dbReference>
<dbReference type="Proteomes" id="UP000005306">
    <property type="component" value="Unassembled WGS sequence"/>
</dbReference>
<organism evidence="1 2">
    <name type="scientific">Pelagibacter ubique (strain HTCC1002)</name>
    <dbReference type="NCBI Taxonomy" id="314261"/>
    <lineage>
        <taxon>Bacteria</taxon>
        <taxon>Pseudomonadati</taxon>
        <taxon>Pseudomonadota</taxon>
        <taxon>Alphaproteobacteria</taxon>
        <taxon>Candidatus Pelagibacterales</taxon>
        <taxon>Candidatus Pelagibacteraceae</taxon>
        <taxon>Candidatus Pelagibacter</taxon>
    </lineage>
</organism>
<comment type="caution">
    <text evidence="1">The sequence shown here is derived from an EMBL/GenBank/DDBJ whole genome shotgun (WGS) entry which is preliminary data.</text>
</comment>
<dbReference type="InterPro" id="IPR004963">
    <property type="entry name" value="PAE/NOTUM"/>
</dbReference>
<dbReference type="AlphaFoldDB" id="Q1V240"/>
<dbReference type="EMBL" id="AAPV01000001">
    <property type="protein sequence ID" value="EAS84688.1"/>
    <property type="molecule type" value="Genomic_DNA"/>
</dbReference>
<proteinExistence type="predicted"/>
<sequence length="443" mass="51625">MKKIIFILMVLIFKLNFLQASELNFINNHNAVCNNGEQATFTIKKGNSNKWVIILPGGGVARNNDEYINRSQNMKEPEQKAHIFNQGIEKDLEKRDYNMVFIPYCSSDLFQGNHINLINNKEVPFKGRVIFESVIDQIYSKLKKADEIIFAGYSAGAIGIGFNAKKISEFKNVRIIVDSFWFDNETKKFYQDFEKKHDRSFLYRSSMKLCNDSWVSCFPSRENFEKNNINDVFLIWNIGDKYAKGVKDKEAIKIAIKKDIDFYNAGFSIEAEERKVSGFEDWGHVLAWDDKTYKKNYFNISLQEAVTNWMDKKSNTKVIEHFSKNEIKTKKKSNLYDGKYKFKLYRSSEENKTKIGNGKLEVKDGELFFLVKESKLKTGPKEFLKTAMISINKDGVLDGSIKLDILDDKDRSEYYHFNGKINKKIWGTSTKETFFKVYIEIKK</sequence>
<dbReference type="PANTHER" id="PTHR21562">
    <property type="entry name" value="NOTUM-RELATED"/>
    <property type="match status" value="1"/>
</dbReference>
<protein>
    <submittedName>
        <fullName evidence="1">Uncharacterized protein</fullName>
    </submittedName>
</protein>
<gene>
    <name evidence="1" type="ORF">PU1002_03186</name>
</gene>
<name>Q1V240_PELU1</name>
<accession>Q1V240</accession>
<dbReference type="PANTHER" id="PTHR21562:SF83">
    <property type="entry name" value="PECTIN ACETYLESTERASE 4"/>
    <property type="match status" value="1"/>
</dbReference>
<dbReference type="GO" id="GO:0016787">
    <property type="term" value="F:hydrolase activity"/>
    <property type="evidence" value="ECO:0007669"/>
    <property type="project" value="InterPro"/>
</dbReference>
<dbReference type="RefSeq" id="WP_006997275.1">
    <property type="nucleotide sequence ID" value="NZ_CH724130.1"/>
</dbReference>
<evidence type="ECO:0000313" key="1">
    <source>
        <dbReference type="EMBL" id="EAS84688.1"/>
    </source>
</evidence>